<dbReference type="Gene3D" id="3.40.50.410">
    <property type="entry name" value="von Willebrand factor, type A domain"/>
    <property type="match status" value="1"/>
</dbReference>
<feature type="domain" description="PilY1 beta-propeller" evidence="4">
    <location>
        <begin position="672"/>
        <end position="934"/>
    </location>
</feature>
<protein>
    <submittedName>
        <fullName evidence="5">Pilus assembly protein</fullName>
    </submittedName>
</protein>
<evidence type="ECO:0000313" key="6">
    <source>
        <dbReference type="Proteomes" id="UP001597380"/>
    </source>
</evidence>
<dbReference type="Proteomes" id="UP001597380">
    <property type="component" value="Unassembled WGS sequence"/>
</dbReference>
<evidence type="ECO:0000259" key="4">
    <source>
        <dbReference type="Pfam" id="PF05567"/>
    </source>
</evidence>
<evidence type="ECO:0000256" key="2">
    <source>
        <dbReference type="ARBA" id="ARBA00022837"/>
    </source>
</evidence>
<evidence type="ECO:0000256" key="1">
    <source>
        <dbReference type="ARBA" id="ARBA00022723"/>
    </source>
</evidence>
<proteinExistence type="predicted"/>
<comment type="caution">
    <text evidence="5">The sequence shown here is derived from an EMBL/GenBank/DDBJ whole genome shotgun (WGS) entry which is preliminary data.</text>
</comment>
<accession>A0ABW4XQY5</accession>
<feature type="signal peptide" evidence="3">
    <location>
        <begin position="1"/>
        <end position="27"/>
    </location>
</feature>
<keyword evidence="3" id="KW-0732">Signal</keyword>
<organism evidence="5 6">
    <name type="scientific">Corallincola platygyrae</name>
    <dbReference type="NCBI Taxonomy" id="1193278"/>
    <lineage>
        <taxon>Bacteria</taxon>
        <taxon>Pseudomonadati</taxon>
        <taxon>Pseudomonadota</taxon>
        <taxon>Gammaproteobacteria</taxon>
        <taxon>Alteromonadales</taxon>
        <taxon>Psychromonadaceae</taxon>
        <taxon>Corallincola</taxon>
    </lineage>
</organism>
<feature type="chain" id="PRO_5045419218" evidence="3">
    <location>
        <begin position="28"/>
        <end position="1191"/>
    </location>
</feature>
<dbReference type="EMBL" id="JBHUHT010000016">
    <property type="protein sequence ID" value="MFD2097240.1"/>
    <property type="molecule type" value="Genomic_DNA"/>
</dbReference>
<evidence type="ECO:0000313" key="5">
    <source>
        <dbReference type="EMBL" id="MFD2097240.1"/>
    </source>
</evidence>
<evidence type="ECO:0000256" key="3">
    <source>
        <dbReference type="SAM" id="SignalP"/>
    </source>
</evidence>
<keyword evidence="2" id="KW-0106">Calcium</keyword>
<dbReference type="InterPro" id="IPR036465">
    <property type="entry name" value="vWFA_dom_sf"/>
</dbReference>
<keyword evidence="1" id="KW-0479">Metal-binding</keyword>
<keyword evidence="6" id="KW-1185">Reference proteome</keyword>
<name>A0ABW4XQY5_9GAMM</name>
<dbReference type="RefSeq" id="WP_345339838.1">
    <property type="nucleotide sequence ID" value="NZ_BAABLI010000012.1"/>
</dbReference>
<dbReference type="Pfam" id="PF05567">
    <property type="entry name" value="T4P_PilY1"/>
    <property type="match status" value="1"/>
</dbReference>
<reference evidence="6" key="1">
    <citation type="journal article" date="2019" name="Int. J. Syst. Evol. Microbiol.">
        <title>The Global Catalogue of Microorganisms (GCM) 10K type strain sequencing project: providing services to taxonomists for standard genome sequencing and annotation.</title>
        <authorList>
            <consortium name="The Broad Institute Genomics Platform"/>
            <consortium name="The Broad Institute Genome Sequencing Center for Infectious Disease"/>
            <person name="Wu L."/>
            <person name="Ma J."/>
        </authorList>
    </citation>
    <scope>NUCLEOTIDE SEQUENCE [LARGE SCALE GENOMIC DNA]</scope>
    <source>
        <strain evidence="6">CGMCC 1.10992</strain>
    </source>
</reference>
<dbReference type="InterPro" id="IPR008707">
    <property type="entry name" value="B-propeller_PilY1"/>
</dbReference>
<sequence>MKLKQLGILLSSALAVVTALHTPSSVAEDTELFIREISSRTGYSPKVMVIFDNSGSMAGTIEVKEGYDPTKTYEATGADNSLSFDEDDFRKDFIYWRKGSLDGGAPPVPDGPNEQNRFNFDTFNCHQAEIKLREKGYFTGYIREYRFSGQSGSWLEMKENSGADTNNPIDCLEDISAGDPTNNGGAGYPSGYPIDGQGKKQNPIYYSDTIQSTPANGTHLGNGEPVTLYMANYLKWYHNEDIQKVNQSKLQIAKESINQVISSTLTADFGLSVFNMNNSQPQGGRIVKGIPDGMTNAQRETLTDTIADLNATTWTPLCETMYEVKRYFAGEAVVFSDVPNNLKEQPYSDTSIWSGGNYVSPYGPCSDKLYVILVTDGEPTRDGYVNTTVANLPISGDDAVRYPAVEGNYLPALTGWMHTQDINGNPDDGKQTAQIYTVGFGDVFTDADDPNIPKSTKILLSAAQNGGGQYYKAGNAQELTSALQDALMKILANNASLTSPAVATSSFDRTEVLDVLFYSIFKSSKTTRWQGNLKKLKLSGSQVIDADDGAALDAKGGIAEGVSTYWGGDKDGPDVAKGGVIEMLYKKTDRKVLTDLGDGGLIELTPANVLANATAEELATLGGDDATITANVNWMLGLDVDDDVPNSDYHEFQFGDPLHSRPVAVNYGGENEGSQDLRVLIGTNYGFLHMFKDVSDDEVDESWAFAPRELFDNYALLRDNLETATKVYGMDGTATIYTNDADYDGQIDPGEDVWAFTGMRRGGNSYYGMDLSSPDSPKKMWQITGGDGDFLELGQSWSKPTIAFLRAHGAGKPVLIFGAGYDINKDLQTVGTDDNVGMGVFIVDAKTGALIWKFTSSESGGKNTQIVGITDSIPAEVAVMDSDYDGFADRIYAPDTGGNLWRIDIPTDSLSDASAFKLATLGGDISASDRRFFVKPVVARSLNSKVIESTDLNNNKIFSEGQIPIDFVTIGSGNVSHPLDNDTQDMFFLIRDTDVLPLSKDETRKRTAITLGELFDQRAYNQLVASANDDEAVLSLRAQTDGKSGCYIDYPLIAEKSLSPARIIEGVVLHSGFTPPGNNAAQCEPALGQSILYADGLCDIRQESVSYDAVEIPSYNPPTAIIVDGELKIVTASGVKEVPELKELPEQEQPPCDPNTQNCDCDPAVQDCGGDPVNLPFDAVIKAQSGYREDI</sequence>
<gene>
    <name evidence="5" type="ORF">ACFSJ3_14685</name>
</gene>